<reference evidence="10 11" key="1">
    <citation type="submission" date="2017-08" db="EMBL/GenBank/DDBJ databases">
        <title>Halovibrio sewagensis sp. nov., isolated from wastewater of high salinity.</title>
        <authorList>
            <person name="Dong X."/>
            <person name="Zhang G."/>
        </authorList>
    </citation>
    <scope>NUCLEOTIDE SEQUENCE [LARGE SCALE GENOMIC DNA]</scope>
    <source>
        <strain evidence="10 11">YL5-2</strain>
    </source>
</reference>
<dbReference type="SMART" id="SM00382">
    <property type="entry name" value="AAA"/>
    <property type="match status" value="1"/>
</dbReference>
<evidence type="ECO:0000313" key="10">
    <source>
        <dbReference type="EMBL" id="PAU77903.1"/>
    </source>
</evidence>
<dbReference type="PROSITE" id="PS50893">
    <property type="entry name" value="ABC_TRANSPORTER_2"/>
    <property type="match status" value="1"/>
</dbReference>
<dbReference type="InterPro" id="IPR039421">
    <property type="entry name" value="Type_1_exporter"/>
</dbReference>
<dbReference type="PROSITE" id="PS00211">
    <property type="entry name" value="ABC_TRANSPORTER_1"/>
    <property type="match status" value="1"/>
</dbReference>
<dbReference type="InterPro" id="IPR003439">
    <property type="entry name" value="ABC_transporter-like_ATP-bd"/>
</dbReference>
<dbReference type="Gene3D" id="3.40.50.300">
    <property type="entry name" value="P-loop containing nucleotide triphosphate hydrolases"/>
    <property type="match status" value="1"/>
</dbReference>
<dbReference type="InterPro" id="IPR017871">
    <property type="entry name" value="ABC_transporter-like_CS"/>
</dbReference>
<dbReference type="NCBIfam" id="TIGR02857">
    <property type="entry name" value="CydD"/>
    <property type="match status" value="1"/>
</dbReference>
<name>A0A2A2F012_9GAMM</name>
<dbReference type="InterPro" id="IPR036640">
    <property type="entry name" value="ABC1_TM_sf"/>
</dbReference>
<protein>
    <submittedName>
        <fullName evidence="10">Thiol reductant ABC exporter subunit CydD</fullName>
    </submittedName>
</protein>
<dbReference type="OrthoDB" id="9806127at2"/>
<evidence type="ECO:0000256" key="6">
    <source>
        <dbReference type="ARBA" id="ARBA00023136"/>
    </source>
</evidence>
<dbReference type="Pfam" id="PF00664">
    <property type="entry name" value="ABC_membrane"/>
    <property type="match status" value="1"/>
</dbReference>
<keyword evidence="3" id="KW-0547">Nucleotide-binding</keyword>
<comment type="subcellular location">
    <subcellularLocation>
        <location evidence="1">Cell membrane</location>
        <topology evidence="1">Multi-pass membrane protein</topology>
    </subcellularLocation>
</comment>
<accession>A0A2A2F012</accession>
<dbReference type="CDD" id="cd03228">
    <property type="entry name" value="ABCC_MRP_Like"/>
    <property type="match status" value="1"/>
</dbReference>
<keyword evidence="5 7" id="KW-1133">Transmembrane helix</keyword>
<dbReference type="GO" id="GO:0005886">
    <property type="term" value="C:plasma membrane"/>
    <property type="evidence" value="ECO:0007669"/>
    <property type="project" value="UniProtKB-SubCell"/>
</dbReference>
<feature type="domain" description="ABC transmembrane type-1" evidence="9">
    <location>
        <begin position="18"/>
        <end position="307"/>
    </location>
</feature>
<dbReference type="Gene3D" id="1.20.1560.10">
    <property type="entry name" value="ABC transporter type 1, transmembrane domain"/>
    <property type="match status" value="1"/>
</dbReference>
<evidence type="ECO:0000313" key="11">
    <source>
        <dbReference type="Proteomes" id="UP000218896"/>
    </source>
</evidence>
<feature type="transmembrane region" description="Helical" evidence="7">
    <location>
        <begin position="136"/>
        <end position="153"/>
    </location>
</feature>
<organism evidence="10 11">
    <name type="scientific">Halovibrio salipaludis</name>
    <dbReference type="NCBI Taxonomy" id="2032626"/>
    <lineage>
        <taxon>Bacteria</taxon>
        <taxon>Pseudomonadati</taxon>
        <taxon>Pseudomonadota</taxon>
        <taxon>Gammaproteobacteria</taxon>
        <taxon>Oceanospirillales</taxon>
        <taxon>Halomonadaceae</taxon>
        <taxon>Halovibrio</taxon>
    </lineage>
</organism>
<comment type="caution">
    <text evidence="10">The sequence shown here is derived from an EMBL/GenBank/DDBJ whole genome shotgun (WGS) entry which is preliminary data.</text>
</comment>
<sequence length="548" mass="57659">MARQWLTRWAAPVRAALVLAVVAGVVQALALIAQLGVMAWFVDRLILSGASPAFGLTAAALMLAVAVRAGAQWLQDRAGLVAGDRVRSRVRQALLGAWEAAGPVGLAGSDSARLASEWTEQVDALEGYYARFLPQMVLAVVVPALILLVVAWLDWLAALFLLAAAPLIPLFMALVGMGAERVNRQHYESLARLSGHFLDRLRGLTTLQLFGQTRAAVADVARATDDYRQLNMATLRVAFLSSAVLEFFASVAIAAVAMYVGFGLLEMITFGPASQMTLFSGLFALLLAPEFFQPLRLLSQYYHDRAAALGAAAHLGARLSVPVAGSGAADITTPCDRDGIRVADLAVAWPGRAPVFRGLQLQVPAGQTLVVTGPSGSGKSTLMAVLAGFLVPQEGAVRVAGQPAGCVQVGWMGQRPWLVHGSWRDNLQAMAPEADDEAMHRVLEEVGLGTVLSARPEGLDAPLGEEGLGLSGGQARRLAFARLLLMPAPVLLLDEPTAGLDAATEAEVIAALRRVLAAGRTCVIATHQPAIMALADQVFTLGGGNGDE</sequence>
<dbReference type="GO" id="GO:0140359">
    <property type="term" value="F:ABC-type transporter activity"/>
    <property type="evidence" value="ECO:0007669"/>
    <property type="project" value="InterPro"/>
</dbReference>
<feature type="transmembrane region" description="Helical" evidence="7">
    <location>
        <begin position="159"/>
        <end position="179"/>
    </location>
</feature>
<evidence type="ECO:0000256" key="7">
    <source>
        <dbReference type="SAM" id="Phobius"/>
    </source>
</evidence>
<evidence type="ECO:0000259" key="9">
    <source>
        <dbReference type="PROSITE" id="PS50929"/>
    </source>
</evidence>
<dbReference type="InterPro" id="IPR003593">
    <property type="entry name" value="AAA+_ATPase"/>
</dbReference>
<dbReference type="Proteomes" id="UP000218896">
    <property type="component" value="Unassembled WGS sequence"/>
</dbReference>
<dbReference type="PANTHER" id="PTHR24221">
    <property type="entry name" value="ATP-BINDING CASSETTE SUB-FAMILY B"/>
    <property type="match status" value="1"/>
</dbReference>
<keyword evidence="11" id="KW-1185">Reference proteome</keyword>
<dbReference type="EMBL" id="NSKD01000008">
    <property type="protein sequence ID" value="PAU77903.1"/>
    <property type="molecule type" value="Genomic_DNA"/>
</dbReference>
<dbReference type="SUPFAM" id="SSF52540">
    <property type="entry name" value="P-loop containing nucleoside triphosphate hydrolases"/>
    <property type="match status" value="1"/>
</dbReference>
<dbReference type="AlphaFoldDB" id="A0A2A2F012"/>
<keyword evidence="4" id="KW-0067">ATP-binding</keyword>
<gene>
    <name evidence="10" type="primary">cydD</name>
    <name evidence="10" type="ORF">CK501_14045</name>
</gene>
<dbReference type="PROSITE" id="PS50929">
    <property type="entry name" value="ABC_TM1F"/>
    <property type="match status" value="1"/>
</dbReference>
<evidence type="ECO:0000256" key="4">
    <source>
        <dbReference type="ARBA" id="ARBA00022840"/>
    </source>
</evidence>
<dbReference type="Pfam" id="PF00005">
    <property type="entry name" value="ABC_tran"/>
    <property type="match status" value="1"/>
</dbReference>
<dbReference type="GO" id="GO:0016887">
    <property type="term" value="F:ATP hydrolysis activity"/>
    <property type="evidence" value="ECO:0007669"/>
    <property type="project" value="InterPro"/>
</dbReference>
<feature type="transmembrane region" description="Helical" evidence="7">
    <location>
        <begin position="237"/>
        <end position="262"/>
    </location>
</feature>
<keyword evidence="6 7" id="KW-0472">Membrane</keyword>
<dbReference type="CDD" id="cd18584">
    <property type="entry name" value="ABC_6TM_AarD_CydD"/>
    <property type="match status" value="1"/>
</dbReference>
<dbReference type="InterPro" id="IPR011527">
    <property type="entry name" value="ABC1_TM_dom"/>
</dbReference>
<dbReference type="GO" id="GO:0005524">
    <property type="term" value="F:ATP binding"/>
    <property type="evidence" value="ECO:0007669"/>
    <property type="project" value="UniProtKB-KW"/>
</dbReference>
<dbReference type="GO" id="GO:0034040">
    <property type="term" value="F:ATPase-coupled lipid transmembrane transporter activity"/>
    <property type="evidence" value="ECO:0007669"/>
    <property type="project" value="TreeGrafter"/>
</dbReference>
<dbReference type="SUPFAM" id="SSF90123">
    <property type="entry name" value="ABC transporter transmembrane region"/>
    <property type="match status" value="1"/>
</dbReference>
<evidence type="ECO:0000256" key="2">
    <source>
        <dbReference type="ARBA" id="ARBA00022692"/>
    </source>
</evidence>
<dbReference type="GO" id="GO:0042883">
    <property type="term" value="P:cysteine transport"/>
    <property type="evidence" value="ECO:0007669"/>
    <property type="project" value="InterPro"/>
</dbReference>
<dbReference type="PANTHER" id="PTHR24221:SF261">
    <property type="entry name" value="GLUTATHIONE_L-CYSTEINE TRANSPORT SYSTEM ATP-BINDING_PERMEASE PROTEIN CYDD"/>
    <property type="match status" value="1"/>
</dbReference>
<evidence type="ECO:0000256" key="3">
    <source>
        <dbReference type="ARBA" id="ARBA00022741"/>
    </source>
</evidence>
<keyword evidence="2 7" id="KW-0812">Transmembrane</keyword>
<proteinExistence type="predicted"/>
<evidence type="ECO:0000256" key="1">
    <source>
        <dbReference type="ARBA" id="ARBA00004651"/>
    </source>
</evidence>
<dbReference type="InterPro" id="IPR027417">
    <property type="entry name" value="P-loop_NTPase"/>
</dbReference>
<evidence type="ECO:0000259" key="8">
    <source>
        <dbReference type="PROSITE" id="PS50893"/>
    </source>
</evidence>
<feature type="transmembrane region" description="Helical" evidence="7">
    <location>
        <begin position="46"/>
        <end position="67"/>
    </location>
</feature>
<dbReference type="InterPro" id="IPR014216">
    <property type="entry name" value="ABC_transptr_CydD"/>
</dbReference>
<feature type="domain" description="ABC transporter" evidence="8">
    <location>
        <begin position="340"/>
        <end position="548"/>
    </location>
</feature>
<evidence type="ECO:0000256" key="5">
    <source>
        <dbReference type="ARBA" id="ARBA00022989"/>
    </source>
</evidence>